<sequence length="494" mass="54657">MPLGSDMLDYGNTKKSVLIKEFYDDFLSNLAKSWTPSPVWDMLPLELKPGIISMLAGKPNPVTFPFTSVSLGVRPPDASPGDGKSLDITLSDEELASGLQYNLTIGMPALVDLITNLVKHVHCASDHEGWRVSLGPGSQDLLYKALFALLSPGDTVLTESPTYPGVTPIFQILNCQIIEVSSDPDGIMPGSFENLLGNWPCDKQKPKLLYTIPVYHIIFTLILLADPFVILKFGSNPTGITTTEKRRVEILRLARKHNFIILEDDPYFHLYFGSEMRPASYFALERTIGGDIGRVLRLDSFSKVLSAGFRFGWVTGPAPLVDAIDLHSSSSTVQASSIVQMLVYKVLSTWGLSGFLTHATRVAEFYRARRDLFEQALRRHMRGLAEWTTPEAGMFYWVKLLLPPSSCSGRQNINGERQGNVEEGDAVPIIRTKAIEKGVLVLPGAYALVDHRSSPFVRISFSLISESDMDEGLKRLASVLREEWAAAKIHGSEK</sequence>
<protein>
    <recommendedName>
        <fullName evidence="6">Aminotransferase class I/classII large domain-containing protein</fullName>
    </recommendedName>
</protein>
<evidence type="ECO:0000313" key="8">
    <source>
        <dbReference type="Proteomes" id="UP000242287"/>
    </source>
</evidence>
<evidence type="ECO:0000256" key="3">
    <source>
        <dbReference type="ARBA" id="ARBA00022576"/>
    </source>
</evidence>
<dbReference type="PANTHER" id="PTHR42790">
    <property type="entry name" value="AMINOTRANSFERASE"/>
    <property type="match status" value="1"/>
</dbReference>
<keyword evidence="8" id="KW-1185">Reference proteome</keyword>
<reference evidence="7 8" key="1">
    <citation type="submission" date="2014-02" db="EMBL/GenBank/DDBJ databases">
        <title>Transposable element dynamics among asymbiotic and ectomycorrhizal Amanita fungi.</title>
        <authorList>
            <consortium name="DOE Joint Genome Institute"/>
            <person name="Hess J."/>
            <person name="Skrede I."/>
            <person name="Wolfe B."/>
            <person name="LaButti K."/>
            <person name="Ohm R.A."/>
            <person name="Grigoriev I.V."/>
            <person name="Pringle A."/>
        </authorList>
    </citation>
    <scope>NUCLEOTIDE SEQUENCE [LARGE SCALE GENOMIC DNA]</scope>
    <source>
        <strain evidence="7 8">SKay4041</strain>
    </source>
</reference>
<keyword evidence="4" id="KW-0808">Transferase</keyword>
<comment type="similarity">
    <text evidence="2">Belongs to the class-I pyridoxal-phosphate-dependent aminotransferase family.</text>
</comment>
<evidence type="ECO:0000313" key="7">
    <source>
        <dbReference type="EMBL" id="PFH53412.1"/>
    </source>
</evidence>
<dbReference type="Proteomes" id="UP000242287">
    <property type="component" value="Unassembled WGS sequence"/>
</dbReference>
<dbReference type="SUPFAM" id="SSF53383">
    <property type="entry name" value="PLP-dependent transferases"/>
    <property type="match status" value="1"/>
</dbReference>
<dbReference type="GO" id="GO:0030170">
    <property type="term" value="F:pyridoxal phosphate binding"/>
    <property type="evidence" value="ECO:0007669"/>
    <property type="project" value="InterPro"/>
</dbReference>
<feature type="domain" description="Aminotransferase class I/classII large" evidence="6">
    <location>
        <begin position="100"/>
        <end position="476"/>
    </location>
</feature>
<dbReference type="PANTHER" id="PTHR42790:SF19">
    <property type="entry name" value="KYNURENINE_ALPHA-AMINOADIPATE AMINOTRANSFERASE, MITOCHONDRIAL"/>
    <property type="match status" value="1"/>
</dbReference>
<proteinExistence type="inferred from homology"/>
<accession>A0A2A9NZM5</accession>
<dbReference type="InterPro" id="IPR004839">
    <property type="entry name" value="Aminotransferase_I/II_large"/>
</dbReference>
<dbReference type="STRING" id="703135.A0A2A9NZM5"/>
<name>A0A2A9NZM5_9AGAR</name>
<keyword evidence="3" id="KW-0032">Aminotransferase</keyword>
<keyword evidence="5" id="KW-0663">Pyridoxal phosphate</keyword>
<evidence type="ECO:0000259" key="6">
    <source>
        <dbReference type="Pfam" id="PF00155"/>
    </source>
</evidence>
<evidence type="ECO:0000256" key="2">
    <source>
        <dbReference type="ARBA" id="ARBA00007441"/>
    </source>
</evidence>
<dbReference type="InterPro" id="IPR015421">
    <property type="entry name" value="PyrdxlP-dep_Trfase_major"/>
</dbReference>
<dbReference type="InterPro" id="IPR050859">
    <property type="entry name" value="Class-I_PLP-dep_aminotransf"/>
</dbReference>
<dbReference type="InterPro" id="IPR015424">
    <property type="entry name" value="PyrdxlP-dep_Trfase"/>
</dbReference>
<gene>
    <name evidence="7" type="ORF">AMATHDRAFT_1465</name>
</gene>
<evidence type="ECO:0000256" key="5">
    <source>
        <dbReference type="ARBA" id="ARBA00022898"/>
    </source>
</evidence>
<dbReference type="Gene3D" id="3.40.640.10">
    <property type="entry name" value="Type I PLP-dependent aspartate aminotransferase-like (Major domain)"/>
    <property type="match status" value="1"/>
</dbReference>
<organism evidence="7 8">
    <name type="scientific">Amanita thiersii Skay4041</name>
    <dbReference type="NCBI Taxonomy" id="703135"/>
    <lineage>
        <taxon>Eukaryota</taxon>
        <taxon>Fungi</taxon>
        <taxon>Dikarya</taxon>
        <taxon>Basidiomycota</taxon>
        <taxon>Agaricomycotina</taxon>
        <taxon>Agaricomycetes</taxon>
        <taxon>Agaricomycetidae</taxon>
        <taxon>Agaricales</taxon>
        <taxon>Pluteineae</taxon>
        <taxon>Amanitaceae</taxon>
        <taxon>Amanita</taxon>
    </lineage>
</organism>
<dbReference type="AlphaFoldDB" id="A0A2A9NZM5"/>
<comment type="cofactor">
    <cofactor evidence="1">
        <name>pyridoxal 5'-phosphate</name>
        <dbReference type="ChEBI" id="CHEBI:597326"/>
    </cofactor>
</comment>
<dbReference type="Pfam" id="PF00155">
    <property type="entry name" value="Aminotran_1_2"/>
    <property type="match status" value="1"/>
</dbReference>
<dbReference type="EMBL" id="KZ301974">
    <property type="protein sequence ID" value="PFH53412.1"/>
    <property type="molecule type" value="Genomic_DNA"/>
</dbReference>
<dbReference type="GO" id="GO:0008483">
    <property type="term" value="F:transaminase activity"/>
    <property type="evidence" value="ECO:0007669"/>
    <property type="project" value="UniProtKB-KW"/>
</dbReference>
<dbReference type="CDD" id="cd00609">
    <property type="entry name" value="AAT_like"/>
    <property type="match status" value="1"/>
</dbReference>
<dbReference type="OrthoDB" id="691673at2759"/>
<evidence type="ECO:0000256" key="4">
    <source>
        <dbReference type="ARBA" id="ARBA00022679"/>
    </source>
</evidence>
<evidence type="ECO:0000256" key="1">
    <source>
        <dbReference type="ARBA" id="ARBA00001933"/>
    </source>
</evidence>
<dbReference type="GO" id="GO:1901605">
    <property type="term" value="P:alpha-amino acid metabolic process"/>
    <property type="evidence" value="ECO:0007669"/>
    <property type="project" value="TreeGrafter"/>
</dbReference>